<feature type="compositionally biased region" description="Polar residues" evidence="1">
    <location>
        <begin position="210"/>
        <end position="222"/>
    </location>
</feature>
<feature type="compositionally biased region" description="Polar residues" evidence="1">
    <location>
        <begin position="427"/>
        <end position="438"/>
    </location>
</feature>
<sequence>MGFFSSRRHDSDILSNSPSAQSQSTSSSPGIIRSRFYGRNKDKGKAREVNSPPNRGVTSPSAAESRKEPSVNDTLRTINGHRATNDSGTRDVPEPSLHSPVSQKTTGSPGPSNNPRASTDAITHVSHLQSHTSTDTFLRIMLSQRLAELASANAEGLLDDDEYRLLRQNLFERLGNSTIPRENPPAPTPGPSRQRAPQSPQRSDSVRAPSVQSKGTVSSTVSGLFRRNTGRRKTSTDADTLQSDSASLRSTGSNTRRLFQISLSKQSSVVSLRLDSAATHDNGSTSHIASPGRSDGPGKPITPSISRSSTTRSKRKVPAPAPPSAFHHRMNGVEPRRIQSGLLDDDLDDDVLKSSNEIRAQIEAIEAEGRRLMDAFNGLELSALTRKSQPNPISALPSAAHFLQRLDSFDYGWSSQSSKDPDGMSMHSITSNGTSPSAHRSPVRSPRAVPNPPLVSQPVSLARKSSTSSISSRGRSGTTSGAPYLPALPSSLGRLWSGSSSSVNLARSTSHLPLATVAEGDTRESVEAHKRHLRVDTSPPMLLGLTPTSPRKNGMIGDDEDLAALEAEMVEIRRRRAEVMGRYEERLGYLRAKLKGAELHEKLLRL</sequence>
<reference evidence="2" key="2">
    <citation type="journal article" date="2020" name="Nat. Commun.">
        <title>Large-scale genome sequencing of mycorrhizal fungi provides insights into the early evolution of symbiotic traits.</title>
        <authorList>
            <person name="Miyauchi S."/>
            <person name="Kiss E."/>
            <person name="Kuo A."/>
            <person name="Drula E."/>
            <person name="Kohler A."/>
            <person name="Sanchez-Garcia M."/>
            <person name="Morin E."/>
            <person name="Andreopoulos B."/>
            <person name="Barry K.W."/>
            <person name="Bonito G."/>
            <person name="Buee M."/>
            <person name="Carver A."/>
            <person name="Chen C."/>
            <person name="Cichocki N."/>
            <person name="Clum A."/>
            <person name="Culley D."/>
            <person name="Crous P.W."/>
            <person name="Fauchery L."/>
            <person name="Girlanda M."/>
            <person name="Hayes R.D."/>
            <person name="Keri Z."/>
            <person name="LaButti K."/>
            <person name="Lipzen A."/>
            <person name="Lombard V."/>
            <person name="Magnuson J."/>
            <person name="Maillard F."/>
            <person name="Murat C."/>
            <person name="Nolan M."/>
            <person name="Ohm R.A."/>
            <person name="Pangilinan J."/>
            <person name="Pereira M.F."/>
            <person name="Perotto S."/>
            <person name="Peter M."/>
            <person name="Pfister S."/>
            <person name="Riley R."/>
            <person name="Sitrit Y."/>
            <person name="Stielow J.B."/>
            <person name="Szollosi G."/>
            <person name="Zifcakova L."/>
            <person name="Stursova M."/>
            <person name="Spatafora J.W."/>
            <person name="Tedersoo L."/>
            <person name="Vaario L.M."/>
            <person name="Yamada A."/>
            <person name="Yan M."/>
            <person name="Wang P."/>
            <person name="Xu J."/>
            <person name="Bruns T."/>
            <person name="Baldrian P."/>
            <person name="Vilgalys R."/>
            <person name="Dunand C."/>
            <person name="Henrissat B."/>
            <person name="Grigoriev I.V."/>
            <person name="Hibbett D."/>
            <person name="Nagy L.G."/>
            <person name="Martin F.M."/>
        </authorList>
    </citation>
    <scope>NUCLEOTIDE SEQUENCE</scope>
    <source>
        <strain evidence="2">Prilba</strain>
    </source>
</reference>
<reference evidence="2" key="1">
    <citation type="submission" date="2019-10" db="EMBL/GenBank/DDBJ databases">
        <authorList>
            <consortium name="DOE Joint Genome Institute"/>
            <person name="Kuo A."/>
            <person name="Miyauchi S."/>
            <person name="Kiss E."/>
            <person name="Drula E."/>
            <person name="Kohler A."/>
            <person name="Sanchez-Garcia M."/>
            <person name="Andreopoulos B."/>
            <person name="Barry K.W."/>
            <person name="Bonito G."/>
            <person name="Buee M."/>
            <person name="Carver A."/>
            <person name="Chen C."/>
            <person name="Cichocki N."/>
            <person name="Clum A."/>
            <person name="Culley D."/>
            <person name="Crous P.W."/>
            <person name="Fauchery L."/>
            <person name="Girlanda M."/>
            <person name="Hayes R."/>
            <person name="Keri Z."/>
            <person name="LaButti K."/>
            <person name="Lipzen A."/>
            <person name="Lombard V."/>
            <person name="Magnuson J."/>
            <person name="Maillard F."/>
            <person name="Morin E."/>
            <person name="Murat C."/>
            <person name="Nolan M."/>
            <person name="Ohm R."/>
            <person name="Pangilinan J."/>
            <person name="Pereira M."/>
            <person name="Perotto S."/>
            <person name="Peter M."/>
            <person name="Riley R."/>
            <person name="Sitrit Y."/>
            <person name="Stielow B."/>
            <person name="Szollosi G."/>
            <person name="Zifcakova L."/>
            <person name="Stursova M."/>
            <person name="Spatafora J.W."/>
            <person name="Tedersoo L."/>
            <person name="Vaario L.-M."/>
            <person name="Yamada A."/>
            <person name="Yan M."/>
            <person name="Wang P."/>
            <person name="Xu J."/>
            <person name="Bruns T."/>
            <person name="Baldrian P."/>
            <person name="Vilgalys R."/>
            <person name="Henrissat B."/>
            <person name="Grigoriev I.V."/>
            <person name="Hibbett D."/>
            <person name="Nagy L.G."/>
            <person name="Martin F.M."/>
        </authorList>
    </citation>
    <scope>NUCLEOTIDE SEQUENCE</scope>
    <source>
        <strain evidence="2">Prilba</strain>
    </source>
</reference>
<comment type="caution">
    <text evidence="2">The sequence shown here is derived from an EMBL/GenBank/DDBJ whole genome shotgun (WGS) entry which is preliminary data.</text>
</comment>
<dbReference type="EMBL" id="WHVB01000012">
    <property type="protein sequence ID" value="KAF8478174.1"/>
    <property type="molecule type" value="Genomic_DNA"/>
</dbReference>
<feature type="compositionally biased region" description="Low complexity" evidence="1">
    <location>
        <begin position="299"/>
        <end position="311"/>
    </location>
</feature>
<feature type="compositionally biased region" description="Polar residues" evidence="1">
    <location>
        <begin position="99"/>
        <end position="119"/>
    </location>
</feature>
<organism evidence="2 3">
    <name type="scientific">Russula ochroleuca</name>
    <dbReference type="NCBI Taxonomy" id="152965"/>
    <lineage>
        <taxon>Eukaryota</taxon>
        <taxon>Fungi</taxon>
        <taxon>Dikarya</taxon>
        <taxon>Basidiomycota</taxon>
        <taxon>Agaricomycotina</taxon>
        <taxon>Agaricomycetes</taxon>
        <taxon>Russulales</taxon>
        <taxon>Russulaceae</taxon>
        <taxon>Russula</taxon>
    </lineage>
</organism>
<accession>A0A9P5T6P5</accession>
<gene>
    <name evidence="2" type="ORF">DFH94DRAFT_846005</name>
</gene>
<feature type="compositionally biased region" description="Polar residues" evidence="1">
    <location>
        <begin position="279"/>
        <end position="288"/>
    </location>
</feature>
<feature type="region of interest" description="Disordered" evidence="1">
    <location>
        <begin position="1"/>
        <end position="119"/>
    </location>
</feature>
<feature type="compositionally biased region" description="Polar residues" evidence="1">
    <location>
        <begin position="51"/>
        <end position="62"/>
    </location>
</feature>
<proteinExistence type="predicted"/>
<feature type="region of interest" description="Disordered" evidence="1">
    <location>
        <begin position="278"/>
        <end position="333"/>
    </location>
</feature>
<feature type="compositionally biased region" description="Low complexity" evidence="1">
    <location>
        <begin position="15"/>
        <end position="35"/>
    </location>
</feature>
<keyword evidence="3" id="KW-1185">Reference proteome</keyword>
<evidence type="ECO:0000256" key="1">
    <source>
        <dbReference type="SAM" id="MobiDB-lite"/>
    </source>
</evidence>
<dbReference type="OrthoDB" id="3367070at2759"/>
<dbReference type="Proteomes" id="UP000759537">
    <property type="component" value="Unassembled WGS sequence"/>
</dbReference>
<dbReference type="AlphaFoldDB" id="A0A9P5T6P5"/>
<feature type="region of interest" description="Disordered" evidence="1">
    <location>
        <begin position="413"/>
        <end position="485"/>
    </location>
</feature>
<evidence type="ECO:0000313" key="3">
    <source>
        <dbReference type="Proteomes" id="UP000759537"/>
    </source>
</evidence>
<protein>
    <submittedName>
        <fullName evidence="2">Uncharacterized protein</fullName>
    </submittedName>
</protein>
<evidence type="ECO:0000313" key="2">
    <source>
        <dbReference type="EMBL" id="KAF8478174.1"/>
    </source>
</evidence>
<feature type="compositionally biased region" description="Basic and acidic residues" evidence="1">
    <location>
        <begin position="39"/>
        <end position="48"/>
    </location>
</feature>
<feature type="compositionally biased region" description="Polar residues" evidence="1">
    <location>
        <begin position="237"/>
        <end position="252"/>
    </location>
</feature>
<feature type="region of interest" description="Disordered" evidence="1">
    <location>
        <begin position="175"/>
        <end position="252"/>
    </location>
</feature>
<name>A0A9P5T6P5_9AGAM</name>
<feature type="compositionally biased region" description="Low complexity" evidence="1">
    <location>
        <begin position="463"/>
        <end position="481"/>
    </location>
</feature>